<dbReference type="OrthoDB" id="4227485at2759"/>
<proteinExistence type="predicted"/>
<dbReference type="InterPro" id="IPR022198">
    <property type="entry name" value="DUF3723"/>
</dbReference>
<dbReference type="RefSeq" id="XP_031944095.1">
    <property type="nucleotide sequence ID" value="XM_032084441.1"/>
</dbReference>
<organism evidence="1 2">
    <name type="scientific">Aspergillus pseudonomiae</name>
    <dbReference type="NCBI Taxonomy" id="1506151"/>
    <lineage>
        <taxon>Eukaryota</taxon>
        <taxon>Fungi</taxon>
        <taxon>Dikarya</taxon>
        <taxon>Ascomycota</taxon>
        <taxon>Pezizomycotina</taxon>
        <taxon>Eurotiomycetes</taxon>
        <taxon>Eurotiomycetidae</taxon>
        <taxon>Eurotiales</taxon>
        <taxon>Aspergillaceae</taxon>
        <taxon>Aspergillus</taxon>
        <taxon>Aspergillus subgen. Circumdati</taxon>
    </lineage>
</organism>
<dbReference type="Proteomes" id="UP000325579">
    <property type="component" value="Unassembled WGS sequence"/>
</dbReference>
<evidence type="ECO:0000313" key="1">
    <source>
        <dbReference type="EMBL" id="KAE8406776.1"/>
    </source>
</evidence>
<name>A0A5N7DK11_9EURO</name>
<dbReference type="Pfam" id="PF12520">
    <property type="entry name" value="DUF3723"/>
    <property type="match status" value="2"/>
</dbReference>
<evidence type="ECO:0000313" key="2">
    <source>
        <dbReference type="Proteomes" id="UP000325579"/>
    </source>
</evidence>
<reference evidence="1 2" key="1">
    <citation type="submission" date="2019-04" db="EMBL/GenBank/DDBJ databases">
        <authorList>
            <consortium name="DOE Joint Genome Institute"/>
            <person name="Mondo S."/>
            <person name="Kjaerbolling I."/>
            <person name="Vesth T."/>
            <person name="Frisvad J.C."/>
            <person name="Nybo J.L."/>
            <person name="Theobald S."/>
            <person name="Kildgaard S."/>
            <person name="Isbrandt T."/>
            <person name="Kuo A."/>
            <person name="Sato A."/>
            <person name="Lyhne E.K."/>
            <person name="Kogle M.E."/>
            <person name="Wiebenga A."/>
            <person name="Kun R.S."/>
            <person name="Lubbers R.J."/>
            <person name="Makela M.R."/>
            <person name="Barry K."/>
            <person name="Chovatia M."/>
            <person name="Clum A."/>
            <person name="Daum C."/>
            <person name="Haridas S."/>
            <person name="He G."/>
            <person name="LaButti K."/>
            <person name="Lipzen A."/>
            <person name="Riley R."/>
            <person name="Salamov A."/>
            <person name="Simmons B.A."/>
            <person name="Magnuson J.K."/>
            <person name="Henrissat B."/>
            <person name="Mortensen U.H."/>
            <person name="Larsen T.O."/>
            <person name="Devries R.P."/>
            <person name="Grigoriev I.V."/>
            <person name="Machida M."/>
            <person name="Baker S.E."/>
            <person name="Andersen M.R."/>
            <person name="Cantor M.N."/>
            <person name="Hua S.X."/>
        </authorList>
    </citation>
    <scope>NUCLEOTIDE SEQUENCE [LARGE SCALE GENOMIC DNA]</scope>
    <source>
        <strain evidence="1 2">CBS 119388</strain>
    </source>
</reference>
<dbReference type="GeneID" id="43669132"/>
<gene>
    <name evidence="1" type="ORF">BDV37DRAFT_269806</name>
</gene>
<keyword evidence="2" id="KW-1185">Reference proteome</keyword>
<dbReference type="EMBL" id="ML736752">
    <property type="protein sequence ID" value="KAE8406776.1"/>
    <property type="molecule type" value="Genomic_DNA"/>
</dbReference>
<dbReference type="AlphaFoldDB" id="A0A5N7DK11"/>
<protein>
    <submittedName>
        <fullName evidence="1">Uncharacterized protein</fullName>
    </submittedName>
</protein>
<accession>A0A5N7DK11</accession>
<sequence>MDLLTDTERRLTVERLLKYQGTAKIGLNQISLQPLISREIDQKNVERLRDIFAKDGCQRLDIRIHVTAVVSRQPPRKSMPHQVQCLHGQHRLKAAEETLPPSDRCPDLRSALIDEYSNEKAPTDGEVYRKSATFDALLAIPGLWNRMSLGLLNTVLALKCDENFWATLVNHDRTRVALIDLHTVDTLQLYAPRASKVDRKTVKGKILGGEVFSNFSRSQRVGIWEKIRTQEMCDGIISSLHTFFRDISYLELCANAVKRLVVLNKQQLTVRSALVHSFRSRRSNGSCLIQTSESSFRRQPGSRDGRISSCYRQIWMYAMRHYPDMAKDLQRGPKANPTRAKARATADESLIHGMATLAKQLGFHTPPIRAILRQSPDH</sequence>